<reference evidence="9 10" key="1">
    <citation type="journal article" date="2023" name="Mol. Biol. Evol.">
        <title>Genomics of Secondarily Temperate Adaptation in the Only Non-Antarctic Icefish.</title>
        <authorList>
            <person name="Rivera-Colon A.G."/>
            <person name="Rayamajhi N."/>
            <person name="Minhas B.F."/>
            <person name="Madrigal G."/>
            <person name="Bilyk K.T."/>
            <person name="Yoon V."/>
            <person name="Hune M."/>
            <person name="Gregory S."/>
            <person name="Cheng C.H.C."/>
            <person name="Catchen J.M."/>
        </authorList>
    </citation>
    <scope>NUCLEOTIDE SEQUENCE [LARGE SCALE GENOMIC DNA]</scope>
    <source>
        <tissue evidence="9">White muscle</tissue>
    </source>
</reference>
<keyword evidence="4 7" id="KW-0472">Membrane</keyword>
<keyword evidence="2" id="KW-0732">Signal</keyword>
<dbReference type="InterPro" id="IPR013783">
    <property type="entry name" value="Ig-like_fold"/>
</dbReference>
<evidence type="ECO:0000256" key="2">
    <source>
        <dbReference type="ARBA" id="ARBA00022729"/>
    </source>
</evidence>
<dbReference type="GO" id="GO:0016020">
    <property type="term" value="C:membrane"/>
    <property type="evidence" value="ECO:0007669"/>
    <property type="project" value="UniProtKB-SubCell"/>
</dbReference>
<dbReference type="Pfam" id="PF13927">
    <property type="entry name" value="Ig_3"/>
    <property type="match status" value="1"/>
</dbReference>
<accession>A0AAN8HMR0</accession>
<name>A0AAN8HMR0_CHAGU</name>
<proteinExistence type="predicted"/>
<protein>
    <recommendedName>
        <fullName evidence="8">Ig-like domain-containing protein</fullName>
    </recommendedName>
</protein>
<dbReference type="GO" id="GO:0007156">
    <property type="term" value="P:homophilic cell adhesion via plasma membrane adhesion molecules"/>
    <property type="evidence" value="ECO:0007669"/>
    <property type="project" value="TreeGrafter"/>
</dbReference>
<comment type="caution">
    <text evidence="9">The sequence shown here is derived from an EMBL/GenBank/DDBJ whole genome shotgun (WGS) entry which is preliminary data.</text>
</comment>
<dbReference type="InterPro" id="IPR007110">
    <property type="entry name" value="Ig-like_dom"/>
</dbReference>
<keyword evidence="10" id="KW-1185">Reference proteome</keyword>
<evidence type="ECO:0000313" key="10">
    <source>
        <dbReference type="Proteomes" id="UP001331515"/>
    </source>
</evidence>
<dbReference type="InterPro" id="IPR036179">
    <property type="entry name" value="Ig-like_dom_sf"/>
</dbReference>
<evidence type="ECO:0000313" key="9">
    <source>
        <dbReference type="EMBL" id="KAK5920933.1"/>
    </source>
</evidence>
<dbReference type="GO" id="GO:0005912">
    <property type="term" value="C:adherens junction"/>
    <property type="evidence" value="ECO:0007669"/>
    <property type="project" value="TreeGrafter"/>
</dbReference>
<dbReference type="Gene3D" id="2.60.40.10">
    <property type="entry name" value="Immunoglobulins"/>
    <property type="match status" value="1"/>
</dbReference>
<dbReference type="InterPro" id="IPR051427">
    <property type="entry name" value="Nectin/Nectin-like"/>
</dbReference>
<dbReference type="InterPro" id="IPR003598">
    <property type="entry name" value="Ig_sub2"/>
</dbReference>
<keyword evidence="5" id="KW-1015">Disulfide bond</keyword>
<comment type="subcellular location">
    <subcellularLocation>
        <location evidence="1">Membrane</location>
    </subcellularLocation>
</comment>
<dbReference type="Proteomes" id="UP001331515">
    <property type="component" value="Unassembled WGS sequence"/>
</dbReference>
<organism evidence="9 10">
    <name type="scientific">Champsocephalus gunnari</name>
    <name type="common">Mackerel icefish</name>
    <dbReference type="NCBI Taxonomy" id="52237"/>
    <lineage>
        <taxon>Eukaryota</taxon>
        <taxon>Metazoa</taxon>
        <taxon>Chordata</taxon>
        <taxon>Craniata</taxon>
        <taxon>Vertebrata</taxon>
        <taxon>Euteleostomi</taxon>
        <taxon>Actinopterygii</taxon>
        <taxon>Neopterygii</taxon>
        <taxon>Teleostei</taxon>
        <taxon>Neoteleostei</taxon>
        <taxon>Acanthomorphata</taxon>
        <taxon>Eupercaria</taxon>
        <taxon>Perciformes</taxon>
        <taxon>Notothenioidei</taxon>
        <taxon>Channichthyidae</taxon>
        <taxon>Champsocephalus</taxon>
    </lineage>
</organism>
<keyword evidence="7" id="KW-0812">Transmembrane</keyword>
<keyword evidence="3" id="KW-0677">Repeat</keyword>
<sequence length="152" mass="16797">MTMEETLPFTIQLYFPPMEVTILENSEGSFICEAEANPPANITWSRIDLPWPQSAVREGAVLRLKEMTPDLNGLYQCEASNQHGSKQQQLCVYVAVASGNCTACWVLFSLLFILSVAAVAAAGYLYKSGRIQWSGDRQLVPISLPPEEEQGL</sequence>
<evidence type="ECO:0000256" key="7">
    <source>
        <dbReference type="SAM" id="Phobius"/>
    </source>
</evidence>
<feature type="domain" description="Ig-like" evidence="8">
    <location>
        <begin position="8"/>
        <end position="93"/>
    </location>
</feature>
<evidence type="ECO:0000256" key="1">
    <source>
        <dbReference type="ARBA" id="ARBA00004370"/>
    </source>
</evidence>
<dbReference type="PROSITE" id="PS50835">
    <property type="entry name" value="IG_LIKE"/>
    <property type="match status" value="1"/>
</dbReference>
<feature type="transmembrane region" description="Helical" evidence="7">
    <location>
        <begin position="105"/>
        <end position="126"/>
    </location>
</feature>
<dbReference type="SMART" id="SM00408">
    <property type="entry name" value="IGc2"/>
    <property type="match status" value="1"/>
</dbReference>
<evidence type="ECO:0000256" key="5">
    <source>
        <dbReference type="ARBA" id="ARBA00023157"/>
    </source>
</evidence>
<dbReference type="GO" id="GO:0007157">
    <property type="term" value="P:heterophilic cell-cell adhesion via plasma membrane cell adhesion molecules"/>
    <property type="evidence" value="ECO:0007669"/>
    <property type="project" value="TreeGrafter"/>
</dbReference>
<dbReference type="EMBL" id="JAURVH010001523">
    <property type="protein sequence ID" value="KAK5920933.1"/>
    <property type="molecule type" value="Genomic_DNA"/>
</dbReference>
<keyword evidence="7" id="KW-1133">Transmembrane helix</keyword>
<dbReference type="InterPro" id="IPR003599">
    <property type="entry name" value="Ig_sub"/>
</dbReference>
<keyword evidence="6" id="KW-0325">Glycoprotein</keyword>
<dbReference type="PANTHER" id="PTHR23277">
    <property type="entry name" value="NECTIN-RELATED"/>
    <property type="match status" value="1"/>
</dbReference>
<evidence type="ECO:0000256" key="6">
    <source>
        <dbReference type="ARBA" id="ARBA00023180"/>
    </source>
</evidence>
<dbReference type="SUPFAM" id="SSF48726">
    <property type="entry name" value="Immunoglobulin"/>
    <property type="match status" value="1"/>
</dbReference>
<evidence type="ECO:0000259" key="8">
    <source>
        <dbReference type="PROSITE" id="PS50835"/>
    </source>
</evidence>
<dbReference type="SMART" id="SM00409">
    <property type="entry name" value="IG"/>
    <property type="match status" value="1"/>
</dbReference>
<gene>
    <name evidence="9" type="ORF">CgunFtcFv8_024682</name>
</gene>
<dbReference type="PANTHER" id="PTHR23277:SF106">
    <property type="entry name" value="NECTIN-1 ISOFORM X1-RELATED"/>
    <property type="match status" value="1"/>
</dbReference>
<evidence type="ECO:0000256" key="3">
    <source>
        <dbReference type="ARBA" id="ARBA00022737"/>
    </source>
</evidence>
<evidence type="ECO:0000256" key="4">
    <source>
        <dbReference type="ARBA" id="ARBA00023136"/>
    </source>
</evidence>
<dbReference type="AlphaFoldDB" id="A0AAN8HMR0"/>